<evidence type="ECO:0008006" key="5">
    <source>
        <dbReference type="Google" id="ProtNLM"/>
    </source>
</evidence>
<feature type="non-terminal residue" evidence="3">
    <location>
        <position position="349"/>
    </location>
</feature>
<dbReference type="eggNOG" id="KOG4740">
    <property type="taxonomic scope" value="Eukaryota"/>
</dbReference>
<dbReference type="InterPro" id="IPR009057">
    <property type="entry name" value="Homeodomain-like_sf"/>
</dbReference>
<feature type="domain" description="Transposase Tc1-like" evidence="1">
    <location>
        <begin position="78"/>
        <end position="137"/>
    </location>
</feature>
<dbReference type="OMA" id="PMENINR"/>
<dbReference type="SUPFAM" id="SSF46689">
    <property type="entry name" value="Homeodomain-like"/>
    <property type="match status" value="1"/>
</dbReference>
<dbReference type="PANTHER" id="PTHR23022">
    <property type="entry name" value="TRANSPOSABLE ELEMENT-RELATED"/>
    <property type="match status" value="1"/>
</dbReference>
<dbReference type="InterPro" id="IPR002492">
    <property type="entry name" value="Transposase_Tc1-like"/>
</dbReference>
<dbReference type="InParanoid" id="D8PWB8"/>
<dbReference type="GO" id="GO:0003677">
    <property type="term" value="F:DNA binding"/>
    <property type="evidence" value="ECO:0007669"/>
    <property type="project" value="InterPro"/>
</dbReference>
<dbReference type="InterPro" id="IPR038717">
    <property type="entry name" value="Tc1-like_DDE_dom"/>
</dbReference>
<evidence type="ECO:0000259" key="2">
    <source>
        <dbReference type="Pfam" id="PF13358"/>
    </source>
</evidence>
<sequence length="349" mass="40749">MPTRGPYNHYDSPQKNRFIGRVLAQGGENIKHAAEAEGINGRTGYDIWRKFDVDGRTHHRPGSGRPRIFTKAKRARAMLEIRRNRRRPLDEVGAIVGVSASTVRAYLQSKGYRRCRARRVYFLTAKNKVERFKWAKLFARRHQWDNIIYSDKSYIYIDTKKDAGFVTRRPDEKYEEDCCIPTFKQANIRVMVWECIAKGRKGPLVILDYPGGKGGGMGADRYREEVLEGPFLPFYQEMRKELRRKVWFQQDGAPAHRAKLTRAWFDSRKIPLFPHPANSPDMSPIEPIWHILKHRLHALPRLPTTQEGLKKTIKKLWDELTVKEIDHYIAQMPERVWALLKANGGHTKY</sequence>
<dbReference type="PANTHER" id="PTHR23022:SF119">
    <property type="entry name" value="TC1-LIKE TRANSPOSASE DDE DOMAIN-CONTAINING PROTEIN"/>
    <property type="match status" value="1"/>
</dbReference>
<dbReference type="EMBL" id="GL377303">
    <property type="protein sequence ID" value="EFJ00186.1"/>
    <property type="molecule type" value="Genomic_DNA"/>
</dbReference>
<dbReference type="Gene3D" id="3.30.420.10">
    <property type="entry name" value="Ribonuclease H-like superfamily/Ribonuclease H"/>
    <property type="match status" value="1"/>
</dbReference>
<reference evidence="3 4" key="1">
    <citation type="journal article" date="2010" name="Nat. Biotechnol.">
        <title>Genome sequence of the model mushroom Schizophyllum commune.</title>
        <authorList>
            <person name="Ohm R.A."/>
            <person name="de Jong J.F."/>
            <person name="Lugones L.G."/>
            <person name="Aerts A."/>
            <person name="Kothe E."/>
            <person name="Stajich J.E."/>
            <person name="de Vries R.P."/>
            <person name="Record E."/>
            <person name="Levasseur A."/>
            <person name="Baker S.E."/>
            <person name="Bartholomew K.A."/>
            <person name="Coutinho P.M."/>
            <person name="Erdmann S."/>
            <person name="Fowler T.J."/>
            <person name="Gathman A.C."/>
            <person name="Lombard V."/>
            <person name="Henrissat B."/>
            <person name="Knabe N."/>
            <person name="Kuees U."/>
            <person name="Lilly W.W."/>
            <person name="Lindquist E."/>
            <person name="Lucas S."/>
            <person name="Magnuson J.K."/>
            <person name="Piumi F."/>
            <person name="Raudaskoski M."/>
            <person name="Salamov A."/>
            <person name="Schmutz J."/>
            <person name="Schwarze F.W.M.R."/>
            <person name="vanKuyk P.A."/>
            <person name="Horton J.S."/>
            <person name="Grigoriev I.V."/>
            <person name="Woesten H.A.B."/>
        </authorList>
    </citation>
    <scope>NUCLEOTIDE SEQUENCE [LARGE SCALE GENOMIC DNA]</scope>
    <source>
        <strain evidence="4">H4-8 / FGSC 9210</strain>
    </source>
</reference>
<gene>
    <name evidence="3" type="ORF">SCHCODRAFT_105492</name>
</gene>
<feature type="domain" description="Tc1-like transposase DDE" evidence="2">
    <location>
        <begin position="239"/>
        <end position="302"/>
    </location>
</feature>
<name>D8PWB8_SCHCM</name>
<dbReference type="AlphaFoldDB" id="D8PWB8"/>
<organism evidence="4">
    <name type="scientific">Schizophyllum commune (strain H4-8 / FGSC 9210)</name>
    <name type="common">Split gill fungus</name>
    <dbReference type="NCBI Taxonomy" id="578458"/>
    <lineage>
        <taxon>Eukaryota</taxon>
        <taxon>Fungi</taxon>
        <taxon>Dikarya</taxon>
        <taxon>Basidiomycota</taxon>
        <taxon>Agaricomycotina</taxon>
        <taxon>Agaricomycetes</taxon>
        <taxon>Agaricomycetidae</taxon>
        <taxon>Agaricales</taxon>
        <taxon>Schizophyllaceae</taxon>
        <taxon>Schizophyllum</taxon>
    </lineage>
</organism>
<keyword evidence="4" id="KW-1185">Reference proteome</keyword>
<dbReference type="Pfam" id="PF01498">
    <property type="entry name" value="HTH_Tnp_Tc3_2"/>
    <property type="match status" value="1"/>
</dbReference>
<dbReference type="InterPro" id="IPR052338">
    <property type="entry name" value="Transposase_5"/>
</dbReference>
<dbReference type="VEuPathDB" id="FungiDB:SCHCODRAFT_02707277"/>
<dbReference type="GO" id="GO:0015074">
    <property type="term" value="P:DNA integration"/>
    <property type="evidence" value="ECO:0007669"/>
    <property type="project" value="InterPro"/>
</dbReference>
<evidence type="ECO:0000259" key="1">
    <source>
        <dbReference type="Pfam" id="PF01498"/>
    </source>
</evidence>
<dbReference type="GO" id="GO:0006313">
    <property type="term" value="P:DNA transposition"/>
    <property type="evidence" value="ECO:0007669"/>
    <property type="project" value="InterPro"/>
</dbReference>
<evidence type="ECO:0000313" key="3">
    <source>
        <dbReference type="EMBL" id="EFJ00186.1"/>
    </source>
</evidence>
<protein>
    <recommendedName>
        <fullName evidence="5">Tc1-like transposase DDE domain-containing protein</fullName>
    </recommendedName>
</protein>
<evidence type="ECO:0000313" key="4">
    <source>
        <dbReference type="Proteomes" id="UP000007431"/>
    </source>
</evidence>
<dbReference type="Pfam" id="PF13358">
    <property type="entry name" value="DDE_3"/>
    <property type="match status" value="1"/>
</dbReference>
<accession>D8PWB8</accession>
<dbReference type="VEuPathDB" id="FungiDB:SCHCODRAFT_02517300"/>
<dbReference type="InterPro" id="IPR036397">
    <property type="entry name" value="RNaseH_sf"/>
</dbReference>
<dbReference type="Proteomes" id="UP000007431">
    <property type="component" value="Unassembled WGS sequence"/>
</dbReference>
<proteinExistence type="predicted"/>
<dbReference type="HOGENOM" id="CLU_033666_0_4_1"/>